<dbReference type="InterPro" id="IPR020472">
    <property type="entry name" value="WD40_PAC1"/>
</dbReference>
<keyword evidence="6" id="KW-1185">Reference proteome</keyword>
<dbReference type="InterPro" id="IPR015943">
    <property type="entry name" value="WD40/YVTN_repeat-like_dom_sf"/>
</dbReference>
<accession>A0A8H7Q3H9</accession>
<evidence type="ECO:0000256" key="1">
    <source>
        <dbReference type="ARBA" id="ARBA00022574"/>
    </source>
</evidence>
<name>A0A8H7Q3H9_MORIS</name>
<feature type="region of interest" description="Disordered" evidence="4">
    <location>
        <begin position="326"/>
        <end position="354"/>
    </location>
</feature>
<feature type="repeat" description="WD" evidence="3">
    <location>
        <begin position="240"/>
        <end position="279"/>
    </location>
</feature>
<dbReference type="Gene3D" id="2.130.10.10">
    <property type="entry name" value="YVTN repeat-like/Quinoprotein amine dehydrogenase"/>
    <property type="match status" value="3"/>
</dbReference>
<gene>
    <name evidence="5" type="ORF">INT43_000548</name>
</gene>
<dbReference type="InterPro" id="IPR019775">
    <property type="entry name" value="WD40_repeat_CS"/>
</dbReference>
<organism evidence="5 6">
    <name type="scientific">Mortierella isabellina</name>
    <name type="common">Filamentous fungus</name>
    <name type="synonym">Umbelopsis isabellina</name>
    <dbReference type="NCBI Taxonomy" id="91625"/>
    <lineage>
        <taxon>Eukaryota</taxon>
        <taxon>Fungi</taxon>
        <taxon>Fungi incertae sedis</taxon>
        <taxon>Mucoromycota</taxon>
        <taxon>Mucoromycotina</taxon>
        <taxon>Umbelopsidomycetes</taxon>
        <taxon>Umbelopsidales</taxon>
        <taxon>Umbelopsidaceae</taxon>
        <taxon>Umbelopsis</taxon>
    </lineage>
</organism>
<dbReference type="PROSITE" id="PS50294">
    <property type="entry name" value="WD_REPEATS_REGION"/>
    <property type="match status" value="3"/>
</dbReference>
<protein>
    <submittedName>
        <fullName evidence="5">Uncharacterized protein</fullName>
    </submittedName>
</protein>
<dbReference type="PROSITE" id="PS50082">
    <property type="entry name" value="WD_REPEATS_2"/>
    <property type="match status" value="5"/>
</dbReference>
<evidence type="ECO:0000256" key="3">
    <source>
        <dbReference type="PROSITE-ProRule" id="PRU00221"/>
    </source>
</evidence>
<reference evidence="5" key="1">
    <citation type="submission" date="2020-12" db="EMBL/GenBank/DDBJ databases">
        <title>Metabolic potential, ecology and presence of endohyphal bacteria is reflected in genomic diversity of Mucoromycotina.</title>
        <authorList>
            <person name="Muszewska A."/>
            <person name="Okrasinska A."/>
            <person name="Steczkiewicz K."/>
            <person name="Drgas O."/>
            <person name="Orlowska M."/>
            <person name="Perlinska-Lenart U."/>
            <person name="Aleksandrzak-Piekarczyk T."/>
            <person name="Szatraj K."/>
            <person name="Zielenkiewicz U."/>
            <person name="Pilsyk S."/>
            <person name="Malc E."/>
            <person name="Mieczkowski P."/>
            <person name="Kruszewska J.S."/>
            <person name="Biernat P."/>
            <person name="Pawlowska J."/>
        </authorList>
    </citation>
    <scope>NUCLEOTIDE SEQUENCE</scope>
    <source>
        <strain evidence="5">WA0000067209</strain>
    </source>
</reference>
<dbReference type="OrthoDB" id="6262491at2759"/>
<feature type="repeat" description="WD" evidence="3">
    <location>
        <begin position="119"/>
        <end position="158"/>
    </location>
</feature>
<keyword evidence="1 3" id="KW-0853">WD repeat</keyword>
<evidence type="ECO:0000313" key="6">
    <source>
        <dbReference type="Proteomes" id="UP000654370"/>
    </source>
</evidence>
<feature type="repeat" description="WD" evidence="3">
    <location>
        <begin position="201"/>
        <end position="240"/>
    </location>
</feature>
<proteinExistence type="predicted"/>
<dbReference type="GO" id="GO:0005634">
    <property type="term" value="C:nucleus"/>
    <property type="evidence" value="ECO:0007669"/>
    <property type="project" value="TreeGrafter"/>
</dbReference>
<dbReference type="SUPFAM" id="SSF50978">
    <property type="entry name" value="WD40 repeat-like"/>
    <property type="match status" value="1"/>
</dbReference>
<feature type="compositionally biased region" description="Acidic residues" evidence="4">
    <location>
        <begin position="338"/>
        <end position="354"/>
    </location>
</feature>
<comment type="caution">
    <text evidence="5">The sequence shown here is derived from an EMBL/GenBank/DDBJ whole genome shotgun (WGS) entry which is preliminary data.</text>
</comment>
<dbReference type="Proteomes" id="UP000654370">
    <property type="component" value="Unassembled WGS sequence"/>
</dbReference>
<sequence length="354" mass="38881">MANIGNEAGHFFQTDADLAKQQEKAKKYNYTAGDALKMSSKVLALQVSSGKKYCYVAESGFTAKKINLETGNPVKVFKGHSGPVTSLCLTSDEQTLFTGSWDKTIKVWDVKTGECVKTLVGHTDFVKVIVLVGKYLFSGSADSHIQQWDIQTGECVRDLKAHSRSVECLAVSEDGQSLFSASSDRTIRKWNTATGQVDKVYEGHETNVFALTVWDDEMWTASADKTVKRWNVETAECDTTLVHSDTVKCLAIAGPYIITGSSDDKITIWDIASGKQQCIIDSHFDEVSCMCVVGSTLYTGSLDCSVRKWPITAQALKEYAEAAKKKPVAKEEVADSGLTEEEERELAELMSDSE</sequence>
<evidence type="ECO:0000313" key="5">
    <source>
        <dbReference type="EMBL" id="KAG2184635.1"/>
    </source>
</evidence>
<feature type="repeat" description="WD" evidence="3">
    <location>
        <begin position="159"/>
        <end position="200"/>
    </location>
</feature>
<dbReference type="AlphaFoldDB" id="A0A8H7Q3H9"/>
<dbReference type="PANTHER" id="PTHR22847">
    <property type="entry name" value="WD40 REPEAT PROTEIN"/>
    <property type="match status" value="1"/>
</dbReference>
<evidence type="ECO:0000256" key="2">
    <source>
        <dbReference type="ARBA" id="ARBA00022737"/>
    </source>
</evidence>
<dbReference type="PRINTS" id="PR00320">
    <property type="entry name" value="GPROTEINBRPT"/>
</dbReference>
<dbReference type="PANTHER" id="PTHR22847:SF730">
    <property type="entry name" value="FUNGAL PROTEIN"/>
    <property type="match status" value="1"/>
</dbReference>
<keyword evidence="2" id="KW-0677">Repeat</keyword>
<dbReference type="Pfam" id="PF00400">
    <property type="entry name" value="WD40"/>
    <property type="match status" value="6"/>
</dbReference>
<feature type="repeat" description="WD" evidence="3">
    <location>
        <begin position="77"/>
        <end position="118"/>
    </location>
</feature>
<dbReference type="EMBL" id="JAEPQZ010000002">
    <property type="protein sequence ID" value="KAG2184635.1"/>
    <property type="molecule type" value="Genomic_DNA"/>
</dbReference>
<dbReference type="InterPro" id="IPR001680">
    <property type="entry name" value="WD40_rpt"/>
</dbReference>
<dbReference type="PROSITE" id="PS00678">
    <property type="entry name" value="WD_REPEATS_1"/>
    <property type="match status" value="2"/>
</dbReference>
<dbReference type="InterPro" id="IPR036322">
    <property type="entry name" value="WD40_repeat_dom_sf"/>
</dbReference>
<dbReference type="CDD" id="cd00200">
    <property type="entry name" value="WD40"/>
    <property type="match status" value="1"/>
</dbReference>
<evidence type="ECO:0000256" key="4">
    <source>
        <dbReference type="SAM" id="MobiDB-lite"/>
    </source>
</evidence>
<dbReference type="SMART" id="SM00320">
    <property type="entry name" value="WD40"/>
    <property type="match status" value="6"/>
</dbReference>